<dbReference type="PANTHER" id="PTHR38036:SF1">
    <property type="entry name" value="UPF0250 PROTEIN YBED"/>
    <property type="match status" value="1"/>
</dbReference>
<dbReference type="InterPro" id="IPR007454">
    <property type="entry name" value="UPF0250_YbeD-like"/>
</dbReference>
<dbReference type="AlphaFoldDB" id="A0A6M8SME0"/>
<proteinExistence type="inferred from homology"/>
<evidence type="ECO:0000256" key="1">
    <source>
        <dbReference type="ARBA" id="ARBA00008460"/>
    </source>
</evidence>
<comment type="similarity">
    <text evidence="1">Belongs to the UPF0250 family.</text>
</comment>
<dbReference type="Pfam" id="PF04359">
    <property type="entry name" value="DUF493"/>
    <property type="match status" value="1"/>
</dbReference>
<dbReference type="RefSeq" id="WP_173531814.1">
    <property type="nucleotide sequence ID" value="NZ_CP054143.1"/>
</dbReference>
<organism evidence="2 3">
    <name type="scientific">Deefgea piscis</name>
    <dbReference type="NCBI Taxonomy" id="2739061"/>
    <lineage>
        <taxon>Bacteria</taxon>
        <taxon>Pseudomonadati</taxon>
        <taxon>Pseudomonadota</taxon>
        <taxon>Betaproteobacteria</taxon>
        <taxon>Neisseriales</taxon>
        <taxon>Chitinibacteraceae</taxon>
        <taxon>Deefgea</taxon>
    </lineage>
</organism>
<gene>
    <name evidence="2" type="ORF">HQN60_00300</name>
</gene>
<dbReference type="KEGG" id="dee:HQN60_00300"/>
<dbReference type="Gene3D" id="3.30.70.260">
    <property type="match status" value="1"/>
</dbReference>
<keyword evidence="3" id="KW-1185">Reference proteome</keyword>
<dbReference type="InterPro" id="IPR027471">
    <property type="entry name" value="YbeD-like_sf"/>
</dbReference>
<dbReference type="Proteomes" id="UP000504844">
    <property type="component" value="Chromosome"/>
</dbReference>
<dbReference type="GO" id="GO:0005829">
    <property type="term" value="C:cytosol"/>
    <property type="evidence" value="ECO:0007669"/>
    <property type="project" value="TreeGrafter"/>
</dbReference>
<evidence type="ECO:0000313" key="3">
    <source>
        <dbReference type="Proteomes" id="UP000504844"/>
    </source>
</evidence>
<name>A0A6M8SME0_9NEIS</name>
<reference evidence="2 3" key="1">
    <citation type="submission" date="2020-05" db="EMBL/GenBank/DDBJ databases">
        <title>Complete genome sequence of Deefgea sp. D17.</title>
        <authorList>
            <person name="Bae J.-W."/>
            <person name="Han J.E."/>
        </authorList>
    </citation>
    <scope>NUCLEOTIDE SEQUENCE [LARGE SCALE GENOMIC DNA]</scope>
    <source>
        <strain evidence="2 3">D17</strain>
    </source>
</reference>
<accession>A0A6M8SME0</accession>
<dbReference type="PANTHER" id="PTHR38036">
    <property type="entry name" value="UPF0250 PROTEIN YBED"/>
    <property type="match status" value="1"/>
</dbReference>
<sequence>MVGFTDIPSQKLEDLVTFPVLIPVKVVSHKSISHAEFVKEIVEVTQGLIADFVEDKIEHRASTSGNYHALTLMITFENVEQVHALDAALRAHHMVRMVL</sequence>
<dbReference type="EMBL" id="CP054143">
    <property type="protein sequence ID" value="QKJ65304.1"/>
    <property type="molecule type" value="Genomic_DNA"/>
</dbReference>
<protein>
    <submittedName>
        <fullName evidence="2">DUF493 domain-containing protein</fullName>
    </submittedName>
</protein>
<evidence type="ECO:0000313" key="2">
    <source>
        <dbReference type="EMBL" id="QKJ65304.1"/>
    </source>
</evidence>
<dbReference type="SUPFAM" id="SSF117991">
    <property type="entry name" value="YbeD/HP0495-like"/>
    <property type="match status" value="1"/>
</dbReference>